<keyword evidence="4" id="KW-1185">Reference proteome</keyword>
<accession>A0ABM1AZN6</accession>
<evidence type="ECO:0000313" key="5">
    <source>
        <dbReference type="RefSeq" id="XP_013771807.1"/>
    </source>
</evidence>
<feature type="domain" description="Cysteine-rich DPF motif" evidence="3">
    <location>
        <begin position="18"/>
        <end position="110"/>
    </location>
</feature>
<protein>
    <recommendedName>
        <fullName evidence="2">Cysteine-rich DPF motif domain-containing protein 1</fullName>
    </recommendedName>
</protein>
<reference evidence="5" key="1">
    <citation type="submission" date="2025-08" db="UniProtKB">
        <authorList>
            <consortium name="RefSeq"/>
        </authorList>
    </citation>
    <scope>IDENTIFICATION</scope>
    <source>
        <tissue evidence="5">Muscle</tissue>
    </source>
</reference>
<evidence type="ECO:0000259" key="3">
    <source>
        <dbReference type="Pfam" id="PF10170"/>
    </source>
</evidence>
<dbReference type="Pfam" id="PF10170">
    <property type="entry name" value="C6_DPF"/>
    <property type="match status" value="1"/>
</dbReference>
<evidence type="ECO:0000313" key="4">
    <source>
        <dbReference type="Proteomes" id="UP000694941"/>
    </source>
</evidence>
<dbReference type="GeneID" id="106456971"/>
<dbReference type="RefSeq" id="XP_013771807.1">
    <property type="nucleotide sequence ID" value="XM_013916353.2"/>
</dbReference>
<dbReference type="PANTHER" id="PTHR31849">
    <property type="entry name" value="CYSTEINE-RICH PDF MOTIF DOMAIN-CONTAINING PROTEIN 1"/>
    <property type="match status" value="1"/>
</dbReference>
<dbReference type="InterPro" id="IPR018785">
    <property type="entry name" value="CDPF1_dom"/>
</dbReference>
<dbReference type="PANTHER" id="PTHR31849:SF1">
    <property type="entry name" value="CYSTEINE-RICH DPF MOTIF DOMAIN-CONTAINING PROTEIN 1"/>
    <property type="match status" value="1"/>
</dbReference>
<sequence length="111" mass="12694">MEQATGDENNDENCCRKFTCYMCGMTETFHYFGKRPPFLKSILFLEDVYLAKDPFSPAGEGIFLLLGGHCSLCKNIVCQAEECSIYFSKRFCLSCAKDNSLQFPPELRKDF</sequence>
<evidence type="ECO:0000256" key="1">
    <source>
        <dbReference type="ARBA" id="ARBA00007917"/>
    </source>
</evidence>
<evidence type="ECO:0000256" key="2">
    <source>
        <dbReference type="ARBA" id="ARBA00014801"/>
    </source>
</evidence>
<proteinExistence type="inferred from homology"/>
<dbReference type="InterPro" id="IPR042426">
    <property type="entry name" value="CDPF1"/>
</dbReference>
<comment type="similarity">
    <text evidence="1">Belongs to the CDPF1 family.</text>
</comment>
<dbReference type="PRINTS" id="PR01995">
    <property type="entry name" value="UPF0595"/>
</dbReference>
<gene>
    <name evidence="5" type="primary">LOC106456971</name>
</gene>
<organism evidence="4 5">
    <name type="scientific">Limulus polyphemus</name>
    <name type="common">Atlantic horseshoe crab</name>
    <dbReference type="NCBI Taxonomy" id="6850"/>
    <lineage>
        <taxon>Eukaryota</taxon>
        <taxon>Metazoa</taxon>
        <taxon>Ecdysozoa</taxon>
        <taxon>Arthropoda</taxon>
        <taxon>Chelicerata</taxon>
        <taxon>Merostomata</taxon>
        <taxon>Xiphosura</taxon>
        <taxon>Limulidae</taxon>
        <taxon>Limulus</taxon>
    </lineage>
</organism>
<dbReference type="Proteomes" id="UP000694941">
    <property type="component" value="Unplaced"/>
</dbReference>
<name>A0ABM1AZN6_LIMPO</name>